<name>A0AAW0FUV4_9APHY</name>
<feature type="region of interest" description="Disordered" evidence="1">
    <location>
        <begin position="286"/>
        <end position="332"/>
    </location>
</feature>
<feature type="compositionally biased region" description="Low complexity" evidence="1">
    <location>
        <begin position="498"/>
        <end position="517"/>
    </location>
</feature>
<feature type="compositionally biased region" description="Polar residues" evidence="1">
    <location>
        <begin position="475"/>
        <end position="497"/>
    </location>
</feature>
<gene>
    <name evidence="2" type="ORF">QCA50_012100</name>
</gene>
<evidence type="ECO:0000256" key="1">
    <source>
        <dbReference type="SAM" id="MobiDB-lite"/>
    </source>
</evidence>
<evidence type="ECO:0000313" key="2">
    <source>
        <dbReference type="EMBL" id="KAK7684853.1"/>
    </source>
</evidence>
<feature type="compositionally biased region" description="Polar residues" evidence="1">
    <location>
        <begin position="634"/>
        <end position="646"/>
    </location>
</feature>
<feature type="region of interest" description="Disordered" evidence="1">
    <location>
        <begin position="688"/>
        <end position="867"/>
    </location>
</feature>
<keyword evidence="3" id="KW-1185">Reference proteome</keyword>
<feature type="compositionally biased region" description="Low complexity" evidence="1">
    <location>
        <begin position="711"/>
        <end position="741"/>
    </location>
</feature>
<feature type="region of interest" description="Disordered" evidence="1">
    <location>
        <begin position="348"/>
        <end position="420"/>
    </location>
</feature>
<dbReference type="AlphaFoldDB" id="A0AAW0FUV4"/>
<feature type="compositionally biased region" description="Basic residues" evidence="1">
    <location>
        <begin position="1"/>
        <end position="10"/>
    </location>
</feature>
<feature type="compositionally biased region" description="Acidic residues" evidence="1">
    <location>
        <begin position="812"/>
        <end position="829"/>
    </location>
</feature>
<feature type="region of interest" description="Disordered" evidence="1">
    <location>
        <begin position="473"/>
        <end position="661"/>
    </location>
</feature>
<protein>
    <submittedName>
        <fullName evidence="2">Uncharacterized protein</fullName>
    </submittedName>
</protein>
<feature type="region of interest" description="Disordered" evidence="1">
    <location>
        <begin position="985"/>
        <end position="1107"/>
    </location>
</feature>
<feature type="compositionally biased region" description="Basic and acidic residues" evidence="1">
    <location>
        <begin position="695"/>
        <end position="706"/>
    </location>
</feature>
<feature type="region of interest" description="Disordered" evidence="1">
    <location>
        <begin position="1"/>
        <end position="22"/>
    </location>
</feature>
<feature type="compositionally biased region" description="Polar residues" evidence="1">
    <location>
        <begin position="291"/>
        <end position="301"/>
    </location>
</feature>
<comment type="caution">
    <text evidence="2">The sequence shown here is derived from an EMBL/GenBank/DDBJ whole genome shotgun (WGS) entry which is preliminary data.</text>
</comment>
<feature type="compositionally biased region" description="Basic and acidic residues" evidence="1">
    <location>
        <begin position="543"/>
        <end position="594"/>
    </location>
</feature>
<dbReference type="EMBL" id="JASBNA010000023">
    <property type="protein sequence ID" value="KAK7684853.1"/>
    <property type="molecule type" value="Genomic_DNA"/>
</dbReference>
<feature type="compositionally biased region" description="Low complexity" evidence="1">
    <location>
        <begin position="652"/>
        <end position="661"/>
    </location>
</feature>
<feature type="compositionally biased region" description="Basic and acidic residues" evidence="1">
    <location>
        <begin position="518"/>
        <end position="530"/>
    </location>
</feature>
<proteinExistence type="predicted"/>
<feature type="compositionally biased region" description="Polar residues" evidence="1">
    <location>
        <begin position="118"/>
        <end position="134"/>
    </location>
</feature>
<dbReference type="Proteomes" id="UP001385951">
    <property type="component" value="Unassembled WGS sequence"/>
</dbReference>
<reference evidence="2 3" key="1">
    <citation type="submission" date="2022-09" db="EMBL/GenBank/DDBJ databases">
        <authorList>
            <person name="Palmer J.M."/>
        </authorList>
    </citation>
    <scope>NUCLEOTIDE SEQUENCE [LARGE SCALE GENOMIC DNA]</scope>
    <source>
        <strain evidence="2 3">DSM 7382</strain>
    </source>
</reference>
<feature type="compositionally biased region" description="Polar residues" evidence="1">
    <location>
        <begin position="1024"/>
        <end position="1034"/>
    </location>
</feature>
<feature type="compositionally biased region" description="Basic and acidic residues" evidence="1">
    <location>
        <begin position="856"/>
        <end position="867"/>
    </location>
</feature>
<accession>A0AAW0FUV4</accession>
<evidence type="ECO:0000313" key="3">
    <source>
        <dbReference type="Proteomes" id="UP001385951"/>
    </source>
</evidence>
<feature type="region of interest" description="Disordered" evidence="1">
    <location>
        <begin position="882"/>
        <end position="966"/>
    </location>
</feature>
<feature type="region of interest" description="Disordered" evidence="1">
    <location>
        <begin position="88"/>
        <end position="162"/>
    </location>
</feature>
<feature type="compositionally biased region" description="Polar residues" evidence="1">
    <location>
        <begin position="386"/>
        <end position="401"/>
    </location>
</feature>
<feature type="region of interest" description="Disordered" evidence="1">
    <location>
        <begin position="436"/>
        <end position="456"/>
    </location>
</feature>
<sequence>MGLFTPRRKRTEISQGFSKYTDEINRYQAGQPDTSRSNPARTQSLTNGAGEAALAALRLHSLPQPPSNNYTNPRSPSNVRLNNVRRANSLNSSAYGQRSNSLRSYTYNPKPSYVVGQPSINSSPKRSNSVNSRSLKPPNRDQRLNSLNSNNSGHLKPFQNLISEDNEYNEEEDMIITTKTTKVVDSQGRVLSITTETIKTLPDGSNIIETTTKNISRNNSRSNSLRNNSLLSFSNHNNLNGYNLSKIDEDLQDFDYHYQLDNPNSNDLKLNTQELKGLGSPLKESFHQERISSLNSSSNKPTGLEASPSKQPLKSILKNKLPPSSIQPLNDNLEDSEFKDAADSLDDLQDSNIKHPYKNLTEPPTLSNAEVEKSAPVKKTLRKQLSPKNSPILTSPNSFPANRNDDIISSNNSTHSGSIKFSNEVETIPIYQTTYKKPKIPSSSNHSTTKSTDNSELYDQAMKVAMERVYGKSEIPSSPKQNNNETFIQPPQINYLGSPQSSKRTSSITSNLSSLLENKSKKDKKVDEPSSPKIDSNYHYQNHHKDFVVHSLRDNPKQKQTSRKERAKEEKKLLKQMEKQRQDDSKKTEKESKKNKSGKRISSGLNLFSRKKKHENDAKPETTIDDNQALVEDSVQNNKDITPLQTKENEVSPTSPTNPASPAALMAAASAIGSEPVVTLDEVRAQSDSIMRPLPKPEDLENREMESEVSETIPEATEVPETVPETVPEVPEVQESEASVENAELKPEVSDLTETPEAGTDTVDEMVPGTDAKQESLSKDQTSNFIIPIKVPVLHDVTPPGPSALSKHNDLLSDDEFIDTEGTNDEDITEHDLSGSNAAKSPSPEAMTPQVSAEAAKVDGAEHNNDNERFLPTIVAGENGAPLIVDGKPKQTASVREVAESGNLSHSKEPEPVSANVTEPLAPEEVTEAPEPISANVTAPLEPATNDETMATKEPEPISANVTEPLKPNEEKIIIAKEQDAVAANMTEPLEPEINEPAAANVIESLEPETNQTVSETAEDSPNGFITEQQNVSTGEDKGAAALIHPQEPSTAHSPSRKQEDNLNQSETTTLGQESTKIHDENGLSSSNEPQPDENEEPLVNKQGNKKLNKFKKTIYKYFINQY</sequence>
<feature type="compositionally biased region" description="Polar residues" evidence="1">
    <location>
        <begin position="1062"/>
        <end position="1075"/>
    </location>
</feature>
<feature type="compositionally biased region" description="Polar residues" evidence="1">
    <location>
        <begin position="88"/>
        <end position="109"/>
    </location>
</feature>
<organism evidence="2 3">
    <name type="scientific">Cerrena zonata</name>
    <dbReference type="NCBI Taxonomy" id="2478898"/>
    <lineage>
        <taxon>Eukaryota</taxon>
        <taxon>Fungi</taxon>
        <taxon>Dikarya</taxon>
        <taxon>Basidiomycota</taxon>
        <taxon>Agaricomycotina</taxon>
        <taxon>Agaricomycetes</taxon>
        <taxon>Polyporales</taxon>
        <taxon>Cerrenaceae</taxon>
        <taxon>Cerrena</taxon>
    </lineage>
</organism>